<evidence type="ECO:0000256" key="7">
    <source>
        <dbReference type="ARBA" id="ARBA00022840"/>
    </source>
</evidence>
<dbReference type="InterPro" id="IPR035965">
    <property type="entry name" value="PAS-like_dom_sf"/>
</dbReference>
<dbReference type="Pfam" id="PF16927">
    <property type="entry name" value="HisKA_7TM"/>
    <property type="match status" value="1"/>
</dbReference>
<evidence type="ECO:0000259" key="14">
    <source>
        <dbReference type="PROSITE" id="PS50113"/>
    </source>
</evidence>
<dbReference type="InterPro" id="IPR004358">
    <property type="entry name" value="Sig_transdc_His_kin-like_C"/>
</dbReference>
<feature type="transmembrane region" description="Helical" evidence="10">
    <location>
        <begin position="137"/>
        <end position="156"/>
    </location>
</feature>
<evidence type="ECO:0000259" key="13">
    <source>
        <dbReference type="PROSITE" id="PS50112"/>
    </source>
</evidence>
<evidence type="ECO:0000256" key="1">
    <source>
        <dbReference type="ARBA" id="ARBA00000085"/>
    </source>
</evidence>
<dbReference type="EMBL" id="CP011125">
    <property type="protein sequence ID" value="AKF11104.1"/>
    <property type="molecule type" value="Genomic_DNA"/>
</dbReference>
<feature type="transmembrane region" description="Helical" evidence="10">
    <location>
        <begin position="168"/>
        <end position="193"/>
    </location>
</feature>
<keyword evidence="10" id="KW-1133">Transmembrane helix</keyword>
<dbReference type="SUPFAM" id="SSF55874">
    <property type="entry name" value="ATPase domain of HSP90 chaperone/DNA topoisomerase II/histidine kinase"/>
    <property type="match status" value="1"/>
</dbReference>
<dbReference type="KEGG" id="samy:DB32_008253"/>
<keyword evidence="3 9" id="KW-0597">Phosphoprotein</keyword>
<evidence type="ECO:0000256" key="8">
    <source>
        <dbReference type="ARBA" id="ARBA00023012"/>
    </source>
</evidence>
<dbReference type="Pfam" id="PF08448">
    <property type="entry name" value="PAS_4"/>
    <property type="match status" value="1"/>
</dbReference>
<dbReference type="NCBIfam" id="TIGR00229">
    <property type="entry name" value="sensory_box"/>
    <property type="match status" value="1"/>
</dbReference>
<dbReference type="InterPro" id="IPR011006">
    <property type="entry name" value="CheY-like_superfamily"/>
</dbReference>
<accession>A0A0F6SHV5</accession>
<feature type="transmembrane region" description="Helical" evidence="10">
    <location>
        <begin position="88"/>
        <end position="106"/>
    </location>
</feature>
<feature type="domain" description="PAC" evidence="14">
    <location>
        <begin position="421"/>
        <end position="477"/>
    </location>
</feature>
<dbReference type="GO" id="GO:0005524">
    <property type="term" value="F:ATP binding"/>
    <property type="evidence" value="ECO:0007669"/>
    <property type="project" value="UniProtKB-KW"/>
</dbReference>
<dbReference type="Pfam" id="PF00072">
    <property type="entry name" value="Response_reg"/>
    <property type="match status" value="1"/>
</dbReference>
<dbReference type="InterPro" id="IPR036097">
    <property type="entry name" value="HisK_dim/P_sf"/>
</dbReference>
<organism evidence="15 16">
    <name type="scientific">Sandaracinus amylolyticus</name>
    <dbReference type="NCBI Taxonomy" id="927083"/>
    <lineage>
        <taxon>Bacteria</taxon>
        <taxon>Pseudomonadati</taxon>
        <taxon>Myxococcota</taxon>
        <taxon>Polyangia</taxon>
        <taxon>Polyangiales</taxon>
        <taxon>Sandaracinaceae</taxon>
        <taxon>Sandaracinus</taxon>
    </lineage>
</organism>
<keyword evidence="4" id="KW-0808">Transferase</keyword>
<evidence type="ECO:0000256" key="2">
    <source>
        <dbReference type="ARBA" id="ARBA00012438"/>
    </source>
</evidence>
<dbReference type="Gene3D" id="1.10.287.130">
    <property type="match status" value="1"/>
</dbReference>
<evidence type="ECO:0000256" key="4">
    <source>
        <dbReference type="ARBA" id="ARBA00022679"/>
    </source>
</evidence>
<evidence type="ECO:0000256" key="9">
    <source>
        <dbReference type="PROSITE-ProRule" id="PRU00169"/>
    </source>
</evidence>
<dbReference type="InterPro" id="IPR000700">
    <property type="entry name" value="PAS-assoc_C"/>
</dbReference>
<dbReference type="STRING" id="927083.DB32_008253"/>
<evidence type="ECO:0000256" key="3">
    <source>
        <dbReference type="ARBA" id="ARBA00022553"/>
    </source>
</evidence>
<dbReference type="GO" id="GO:0000155">
    <property type="term" value="F:phosphorelay sensor kinase activity"/>
    <property type="evidence" value="ECO:0007669"/>
    <property type="project" value="InterPro"/>
</dbReference>
<dbReference type="CDD" id="cd00082">
    <property type="entry name" value="HisKA"/>
    <property type="match status" value="1"/>
</dbReference>
<dbReference type="PROSITE" id="PS50113">
    <property type="entry name" value="PAC"/>
    <property type="match status" value="1"/>
</dbReference>
<evidence type="ECO:0000313" key="15">
    <source>
        <dbReference type="EMBL" id="AKF11104.1"/>
    </source>
</evidence>
<dbReference type="InterPro" id="IPR031621">
    <property type="entry name" value="HisKA_7TM"/>
</dbReference>
<dbReference type="EC" id="2.7.13.3" evidence="2"/>
<evidence type="ECO:0000313" key="16">
    <source>
        <dbReference type="Proteomes" id="UP000034883"/>
    </source>
</evidence>
<sequence length="865" mass="91240">MIASALLVALLARAMWRDRKHTPGAGAYAVALVAQLAWLAGYTGELLAADLDRKLLWDDLTWLPTAIVGGAALRFAGERTGRRRAGDALLLAYAVVVVPAALWIAAERWHRTLRDGAYVADAPPFGALFYPFHALDVALSLAVLLAVVGASGLVVADAWGHRGRSRVVSALLAIGIAGPMVFGYFAVIAGITWAGQRDIAPLTFGTFALVTALAVRWGRGLEVVPVARERIVEGLSDAVLVVDARDRVIDANAAARALLSLDASSTAEPSTAVRAVLASIRDGATSIELEGRRFDVRVSSIGEGTFERDARSIVLHDVSALHAANTELRAVRDDLERRVAERTAEVVERERTLRAIFEHSIQLMGLVSRDGRILRVNPAVLALAGVDEQALLGRALWESPLWGSDAEQIARVREGLALAARGEPFRMLATHAGAAGRVHHVDFSLSPVLDASGAVALIVAEGRDVTELRRAEQERRTLEERLHHLQRLEALGRLAGSVAHDFNNLLAAITANAELARAEAPEGSLGADALRDVLHASESAATLTRQLLALGRKQPAGIGAVDVGAALEKLRGLLAPLLGPGVRLVTSCAPGIGEVRLDAGPFEQVVMNLALNARDAMPGGGTLTIAAEPRAFDEHEARARDVAPGEHVLVTVTDTGAGMSDDVKERAFEPFFTTKPEGKGTGLGLATVYGIVRNAGGVVELESAPGQGTRFEIVLPRAAPRAASHAAAPVSRVVPRGGRQGRILVAEDRPDVSAVIQRVLTLAGHSVVLAATGAEALELLARGPKPDLLVTDVRMPGMDGPTLAREARRLHPALGVLFLSGYADKPLDVETGDPLLAKPFTPAALADAVRELLERSGTAGTAATR</sequence>
<dbReference type="SUPFAM" id="SSF55785">
    <property type="entry name" value="PYP-like sensor domain (PAS domain)"/>
    <property type="match status" value="1"/>
</dbReference>
<dbReference type="PROSITE" id="PS50109">
    <property type="entry name" value="HIS_KIN"/>
    <property type="match status" value="1"/>
</dbReference>
<keyword evidence="6 15" id="KW-0418">Kinase</keyword>
<dbReference type="SMART" id="SM00091">
    <property type="entry name" value="PAS"/>
    <property type="match status" value="2"/>
</dbReference>
<dbReference type="InterPro" id="IPR003661">
    <property type="entry name" value="HisK_dim/P_dom"/>
</dbReference>
<protein>
    <recommendedName>
        <fullName evidence="2">histidine kinase</fullName>
        <ecNumber evidence="2">2.7.13.3</ecNumber>
    </recommendedName>
</protein>
<dbReference type="InterPro" id="IPR001789">
    <property type="entry name" value="Sig_transdc_resp-reg_receiver"/>
</dbReference>
<dbReference type="Gene3D" id="3.40.50.2300">
    <property type="match status" value="1"/>
</dbReference>
<dbReference type="PRINTS" id="PR00344">
    <property type="entry name" value="BCTRLSENSOR"/>
</dbReference>
<evidence type="ECO:0000256" key="5">
    <source>
        <dbReference type="ARBA" id="ARBA00022741"/>
    </source>
</evidence>
<dbReference type="SMART" id="SM00387">
    <property type="entry name" value="HATPase_c"/>
    <property type="match status" value="1"/>
</dbReference>
<dbReference type="PANTHER" id="PTHR43065">
    <property type="entry name" value="SENSOR HISTIDINE KINASE"/>
    <property type="match status" value="1"/>
</dbReference>
<keyword evidence="10" id="KW-0812">Transmembrane</keyword>
<proteinExistence type="predicted"/>
<feature type="modified residue" description="4-aspartylphosphate" evidence="9">
    <location>
        <position position="792"/>
    </location>
</feature>
<dbReference type="PROSITE" id="PS50112">
    <property type="entry name" value="PAS"/>
    <property type="match status" value="1"/>
</dbReference>
<dbReference type="InterPro" id="IPR005467">
    <property type="entry name" value="His_kinase_dom"/>
</dbReference>
<dbReference type="InterPro" id="IPR000014">
    <property type="entry name" value="PAS"/>
</dbReference>
<dbReference type="Pfam" id="PF02518">
    <property type="entry name" value="HATPase_c"/>
    <property type="match status" value="1"/>
</dbReference>
<dbReference type="PROSITE" id="PS50110">
    <property type="entry name" value="RESPONSE_REGULATORY"/>
    <property type="match status" value="1"/>
</dbReference>
<feature type="domain" description="Histidine kinase" evidence="11">
    <location>
        <begin position="497"/>
        <end position="719"/>
    </location>
</feature>
<dbReference type="CDD" id="cd00130">
    <property type="entry name" value="PAS"/>
    <property type="match status" value="1"/>
</dbReference>
<dbReference type="Pfam" id="PF13188">
    <property type="entry name" value="PAS_8"/>
    <property type="match status" value="1"/>
</dbReference>
<feature type="domain" description="PAS" evidence="13">
    <location>
        <begin position="349"/>
        <end position="396"/>
    </location>
</feature>
<gene>
    <name evidence="15" type="ORF">DB32_008253</name>
</gene>
<keyword evidence="8" id="KW-0902">Two-component regulatory system</keyword>
<dbReference type="InterPro" id="IPR013656">
    <property type="entry name" value="PAS_4"/>
</dbReference>
<dbReference type="Proteomes" id="UP000034883">
    <property type="component" value="Chromosome"/>
</dbReference>
<dbReference type="SMART" id="SM00388">
    <property type="entry name" value="HisKA"/>
    <property type="match status" value="1"/>
</dbReference>
<dbReference type="InterPro" id="IPR036890">
    <property type="entry name" value="HATPase_C_sf"/>
</dbReference>
<comment type="catalytic activity">
    <reaction evidence="1">
        <text>ATP + protein L-histidine = ADP + protein N-phospho-L-histidine.</text>
        <dbReference type="EC" id="2.7.13.3"/>
    </reaction>
</comment>
<dbReference type="SMART" id="SM00448">
    <property type="entry name" value="REC"/>
    <property type="match status" value="1"/>
</dbReference>
<keyword evidence="10" id="KW-0472">Membrane</keyword>
<dbReference type="Gene3D" id="3.30.450.20">
    <property type="entry name" value="PAS domain"/>
    <property type="match status" value="1"/>
</dbReference>
<dbReference type="SUPFAM" id="SSF52172">
    <property type="entry name" value="CheY-like"/>
    <property type="match status" value="1"/>
</dbReference>
<evidence type="ECO:0000259" key="12">
    <source>
        <dbReference type="PROSITE" id="PS50110"/>
    </source>
</evidence>
<keyword evidence="16" id="KW-1185">Reference proteome</keyword>
<reference evidence="15 16" key="1">
    <citation type="submission" date="2015-03" db="EMBL/GenBank/DDBJ databases">
        <title>Genome assembly of Sandaracinus amylolyticus DSM 53668.</title>
        <authorList>
            <person name="Sharma G."/>
            <person name="Subramanian S."/>
        </authorList>
    </citation>
    <scope>NUCLEOTIDE SEQUENCE [LARGE SCALE GENOMIC DNA]</scope>
    <source>
        <strain evidence="15 16">DSM 53668</strain>
    </source>
</reference>
<evidence type="ECO:0000259" key="11">
    <source>
        <dbReference type="PROSITE" id="PS50109"/>
    </source>
</evidence>
<dbReference type="AlphaFoldDB" id="A0A0F6SHV5"/>
<dbReference type="InterPro" id="IPR003594">
    <property type="entry name" value="HATPase_dom"/>
</dbReference>
<feature type="transmembrane region" description="Helical" evidence="10">
    <location>
        <begin position="60"/>
        <end position="76"/>
    </location>
</feature>
<keyword evidence="7" id="KW-0067">ATP-binding</keyword>
<dbReference type="Pfam" id="PF00512">
    <property type="entry name" value="HisKA"/>
    <property type="match status" value="1"/>
</dbReference>
<dbReference type="SUPFAM" id="SSF47384">
    <property type="entry name" value="Homodimeric domain of signal transducing histidine kinase"/>
    <property type="match status" value="1"/>
</dbReference>
<name>A0A0F6SHV5_9BACT</name>
<evidence type="ECO:0000256" key="10">
    <source>
        <dbReference type="SAM" id="Phobius"/>
    </source>
</evidence>
<dbReference type="Gene3D" id="3.30.565.10">
    <property type="entry name" value="Histidine kinase-like ATPase, C-terminal domain"/>
    <property type="match status" value="1"/>
</dbReference>
<feature type="domain" description="Response regulatory" evidence="12">
    <location>
        <begin position="742"/>
        <end position="853"/>
    </location>
</feature>
<evidence type="ECO:0000256" key="6">
    <source>
        <dbReference type="ARBA" id="ARBA00022777"/>
    </source>
</evidence>
<keyword evidence="5" id="KW-0547">Nucleotide-binding</keyword>
<dbReference type="PANTHER" id="PTHR43065:SF46">
    <property type="entry name" value="C4-DICARBOXYLATE TRANSPORT SENSOR PROTEIN DCTB"/>
    <property type="match status" value="1"/>
</dbReference>